<keyword evidence="6 8" id="KW-0472">Membrane</keyword>
<reference evidence="10 11" key="1">
    <citation type="submission" date="2018-08" db="EMBL/GenBank/DDBJ databases">
        <title>A genome reference for cultivated species of the human gut microbiota.</title>
        <authorList>
            <person name="Zou Y."/>
            <person name="Xue W."/>
            <person name="Luo G."/>
        </authorList>
    </citation>
    <scope>NUCLEOTIDE SEQUENCE [LARGE SCALE GENOMIC DNA]</scope>
    <source>
        <strain evidence="10 11">AF18-46</strain>
    </source>
</reference>
<evidence type="ECO:0000256" key="4">
    <source>
        <dbReference type="ARBA" id="ARBA00022692"/>
    </source>
</evidence>
<keyword evidence="5 8" id="KW-1133">Transmembrane helix</keyword>
<dbReference type="GO" id="GO:0051301">
    <property type="term" value="P:cell division"/>
    <property type="evidence" value="ECO:0007669"/>
    <property type="project" value="UniProtKB-KW"/>
</dbReference>
<protein>
    <recommendedName>
        <fullName evidence="9">POTRA domain-containing protein</fullName>
    </recommendedName>
</protein>
<dbReference type="Gene3D" id="3.40.50.10960">
    <property type="match status" value="1"/>
</dbReference>
<organism evidence="10 11">
    <name type="scientific">Solobacterium moorei</name>
    <dbReference type="NCBI Taxonomy" id="102148"/>
    <lineage>
        <taxon>Bacteria</taxon>
        <taxon>Bacillati</taxon>
        <taxon>Bacillota</taxon>
        <taxon>Erysipelotrichia</taxon>
        <taxon>Erysipelotrichales</taxon>
        <taxon>Erysipelotrichaceae</taxon>
        <taxon>Solobacterium</taxon>
    </lineage>
</organism>
<dbReference type="Proteomes" id="UP000284731">
    <property type="component" value="Unassembled WGS sequence"/>
</dbReference>
<gene>
    <name evidence="10" type="ORF">DWX20_04830</name>
</gene>
<evidence type="ECO:0000256" key="2">
    <source>
        <dbReference type="ARBA" id="ARBA00022475"/>
    </source>
</evidence>
<dbReference type="InterPro" id="IPR013685">
    <property type="entry name" value="POTRA_FtsQ_type"/>
</dbReference>
<comment type="caution">
    <text evidence="10">The sequence shown here is derived from an EMBL/GenBank/DDBJ whole genome shotgun (WGS) entry which is preliminary data.</text>
</comment>
<dbReference type="PANTHER" id="PTHR37820">
    <property type="entry name" value="CELL DIVISION PROTEIN DIVIB"/>
    <property type="match status" value="1"/>
</dbReference>
<evidence type="ECO:0000256" key="7">
    <source>
        <dbReference type="ARBA" id="ARBA00023306"/>
    </source>
</evidence>
<evidence type="ECO:0000256" key="6">
    <source>
        <dbReference type="ARBA" id="ARBA00023136"/>
    </source>
</evidence>
<evidence type="ECO:0000256" key="3">
    <source>
        <dbReference type="ARBA" id="ARBA00022618"/>
    </source>
</evidence>
<evidence type="ECO:0000256" key="8">
    <source>
        <dbReference type="SAM" id="Phobius"/>
    </source>
</evidence>
<name>A0A412PES6_9FIRM</name>
<dbReference type="PANTHER" id="PTHR37820:SF1">
    <property type="entry name" value="CELL DIVISION PROTEIN FTSQ"/>
    <property type="match status" value="1"/>
</dbReference>
<comment type="subcellular location">
    <subcellularLocation>
        <location evidence="1">Membrane</location>
    </subcellularLocation>
</comment>
<evidence type="ECO:0000256" key="5">
    <source>
        <dbReference type="ARBA" id="ARBA00022989"/>
    </source>
</evidence>
<dbReference type="InterPro" id="IPR034746">
    <property type="entry name" value="POTRA"/>
</dbReference>
<sequence>MEVKKNRLNADFEKIPEAVERIFKNKRLAANLKLFRSRQPALFNLAVIVAILVIMVMYLLSPMSSVRAVSIDGANYLSDDYIKKIAGVNTSSKLYFTVPVLVERKLEVNPLIEDAKVSLNSGNTVTITVKEKKLVGYQSEGSGSIWFGNGEQTTIDDSNRQIVAALPKLIGFSDKELLKKVSAALNEIDDSILQQISTISVYPLRYDAHALLVHMRIGSYFVASYSNLKILNDYFTIYSQATDKTKCLWGTSKDQVAYTAACPWEQKESDTATAVTNVSYWYDAEGNVRTDANGLPIEKHFYTDAEGNVAVDANGNPIAIPIDDKGIEVIDDKFQENYAAGYYTTGVLNTPTPAQ</sequence>
<dbReference type="EMBL" id="QRWX01000002">
    <property type="protein sequence ID" value="RGT56135.1"/>
    <property type="molecule type" value="Genomic_DNA"/>
</dbReference>
<keyword evidence="3" id="KW-0132">Cell division</keyword>
<evidence type="ECO:0000259" key="9">
    <source>
        <dbReference type="PROSITE" id="PS51779"/>
    </source>
</evidence>
<proteinExistence type="predicted"/>
<evidence type="ECO:0000256" key="1">
    <source>
        <dbReference type="ARBA" id="ARBA00004370"/>
    </source>
</evidence>
<dbReference type="Pfam" id="PF08478">
    <property type="entry name" value="POTRA_1"/>
    <property type="match status" value="1"/>
</dbReference>
<dbReference type="AlphaFoldDB" id="A0A412PES6"/>
<keyword evidence="2" id="KW-1003">Cell membrane</keyword>
<feature type="domain" description="POTRA" evidence="9">
    <location>
        <begin position="64"/>
        <end position="132"/>
    </location>
</feature>
<dbReference type="RefSeq" id="WP_118764688.1">
    <property type="nucleotide sequence ID" value="NZ_CABJCF010000002.1"/>
</dbReference>
<accession>A0A412PES6</accession>
<evidence type="ECO:0000313" key="11">
    <source>
        <dbReference type="Proteomes" id="UP000284731"/>
    </source>
</evidence>
<keyword evidence="4 8" id="KW-0812">Transmembrane</keyword>
<evidence type="ECO:0000313" key="10">
    <source>
        <dbReference type="EMBL" id="RGT56135.1"/>
    </source>
</evidence>
<dbReference type="InterPro" id="IPR050487">
    <property type="entry name" value="FtsQ_DivIB"/>
</dbReference>
<feature type="transmembrane region" description="Helical" evidence="8">
    <location>
        <begin position="41"/>
        <end position="60"/>
    </location>
</feature>
<dbReference type="GO" id="GO:0005886">
    <property type="term" value="C:plasma membrane"/>
    <property type="evidence" value="ECO:0007669"/>
    <property type="project" value="TreeGrafter"/>
</dbReference>
<dbReference type="PROSITE" id="PS51779">
    <property type="entry name" value="POTRA"/>
    <property type="match status" value="1"/>
</dbReference>
<keyword evidence="7" id="KW-0131">Cell cycle</keyword>